<dbReference type="Gene3D" id="2.60.40.60">
    <property type="entry name" value="Cadherins"/>
    <property type="match status" value="2"/>
</dbReference>
<evidence type="ECO:0000256" key="1">
    <source>
        <dbReference type="ARBA" id="ARBA00004370"/>
    </source>
</evidence>
<evidence type="ECO:0000256" key="7">
    <source>
        <dbReference type="PROSITE-ProRule" id="PRU00043"/>
    </source>
</evidence>
<gene>
    <name evidence="11" type="ORF">Ocin01_14209</name>
</gene>
<dbReference type="InterPro" id="IPR015919">
    <property type="entry name" value="Cadherin-like_sf"/>
</dbReference>
<sequence length="409" mass="46294">MDSNLFHSSLLPSTKRTRPRPIAFSSNKHKASVSNSATSSTFGGRMERKPNKLFPVVSIGNLVLISSLIVFFNIIVPSPVEGLAVVRRNVVKIPHDVHPGYAIKRFGFGANTEHSYHLMPNDYSSYFTVLDNGLLMSTANMTDLIDHPVSLIVREEIPESNISTTHNVQLYVLDRRTMLSFPQEVYEGHVLENAPVGTHWNPCAPRLTQPGNSNMRLLELDRETQKIYSLIVKAYDLVGVDSATTKLSIVIDDENDNGPVFTKNLYRWPFPQIPVDFGEILLVNKPEDQSYQLEVQAHDVRQPSLFSNQPATVIIEVGSPEIYEASCNTRRETTMRKEFLESEGQPRRLVFELTKEVEYETFKIRDENPWVTVEGNGGVRVKKKWDYEELGPEKTIDFWVTITNPGTAT</sequence>
<accession>A0A1D2MHQ0</accession>
<feature type="compositionally biased region" description="Polar residues" evidence="8">
    <location>
        <begin position="1"/>
        <end position="14"/>
    </location>
</feature>
<dbReference type="SUPFAM" id="SSF49313">
    <property type="entry name" value="Cadherin-like"/>
    <property type="match status" value="1"/>
</dbReference>
<comment type="caution">
    <text evidence="11">The sequence shown here is derived from an EMBL/GenBank/DDBJ whole genome shotgun (WGS) entry which is preliminary data.</text>
</comment>
<dbReference type="PROSITE" id="PS00232">
    <property type="entry name" value="CADHERIN_1"/>
    <property type="match status" value="1"/>
</dbReference>
<dbReference type="PANTHER" id="PTHR24026:SF126">
    <property type="entry name" value="PROTOCADHERIN FAT 4"/>
    <property type="match status" value="1"/>
</dbReference>
<evidence type="ECO:0000256" key="4">
    <source>
        <dbReference type="ARBA" id="ARBA00022837"/>
    </source>
</evidence>
<keyword evidence="3" id="KW-0677">Repeat</keyword>
<proteinExistence type="predicted"/>
<feature type="region of interest" description="Disordered" evidence="8">
    <location>
        <begin position="1"/>
        <end position="44"/>
    </location>
</feature>
<feature type="transmembrane region" description="Helical" evidence="9">
    <location>
        <begin position="53"/>
        <end position="76"/>
    </location>
</feature>
<organism evidence="11 12">
    <name type="scientific">Orchesella cincta</name>
    <name type="common">Springtail</name>
    <name type="synonym">Podura cincta</name>
    <dbReference type="NCBI Taxonomy" id="48709"/>
    <lineage>
        <taxon>Eukaryota</taxon>
        <taxon>Metazoa</taxon>
        <taxon>Ecdysozoa</taxon>
        <taxon>Arthropoda</taxon>
        <taxon>Hexapoda</taxon>
        <taxon>Collembola</taxon>
        <taxon>Entomobryomorpha</taxon>
        <taxon>Entomobryoidea</taxon>
        <taxon>Orchesellidae</taxon>
        <taxon>Orchesellinae</taxon>
        <taxon>Orchesella</taxon>
    </lineage>
</organism>
<keyword evidence="5 9" id="KW-1133">Transmembrane helix</keyword>
<evidence type="ECO:0000256" key="3">
    <source>
        <dbReference type="ARBA" id="ARBA00022737"/>
    </source>
</evidence>
<dbReference type="PROSITE" id="PS50268">
    <property type="entry name" value="CADHERIN_2"/>
    <property type="match status" value="1"/>
</dbReference>
<dbReference type="GO" id="GO:0005509">
    <property type="term" value="F:calcium ion binding"/>
    <property type="evidence" value="ECO:0007669"/>
    <property type="project" value="UniProtKB-UniRule"/>
</dbReference>
<dbReference type="GO" id="GO:0007156">
    <property type="term" value="P:homophilic cell adhesion via plasma membrane adhesion molecules"/>
    <property type="evidence" value="ECO:0007669"/>
    <property type="project" value="InterPro"/>
</dbReference>
<name>A0A1D2MHQ0_ORCCI</name>
<evidence type="ECO:0000256" key="8">
    <source>
        <dbReference type="SAM" id="MobiDB-lite"/>
    </source>
</evidence>
<evidence type="ECO:0000256" key="5">
    <source>
        <dbReference type="ARBA" id="ARBA00022989"/>
    </source>
</evidence>
<dbReference type="OrthoDB" id="6252479at2759"/>
<comment type="subcellular location">
    <subcellularLocation>
        <location evidence="1">Membrane</location>
    </subcellularLocation>
</comment>
<evidence type="ECO:0000313" key="11">
    <source>
        <dbReference type="EMBL" id="ODM92473.1"/>
    </source>
</evidence>
<feature type="compositionally biased region" description="Polar residues" evidence="8">
    <location>
        <begin position="32"/>
        <end position="42"/>
    </location>
</feature>
<dbReference type="PRINTS" id="PR00205">
    <property type="entry name" value="CADHERIN"/>
</dbReference>
<evidence type="ECO:0000256" key="6">
    <source>
        <dbReference type="ARBA" id="ARBA00023136"/>
    </source>
</evidence>
<keyword evidence="4 7" id="KW-0106">Calcium</keyword>
<keyword evidence="2 9" id="KW-0812">Transmembrane</keyword>
<dbReference type="InterPro" id="IPR002126">
    <property type="entry name" value="Cadherin-like_dom"/>
</dbReference>
<reference evidence="11 12" key="1">
    <citation type="journal article" date="2016" name="Genome Biol. Evol.">
        <title>Gene Family Evolution Reflects Adaptation to Soil Environmental Stressors in the Genome of the Collembolan Orchesella cincta.</title>
        <authorList>
            <person name="Faddeeva-Vakhrusheva A."/>
            <person name="Derks M.F."/>
            <person name="Anvar S.Y."/>
            <person name="Agamennone V."/>
            <person name="Suring W."/>
            <person name="Smit S."/>
            <person name="van Straalen N.M."/>
            <person name="Roelofs D."/>
        </authorList>
    </citation>
    <scope>NUCLEOTIDE SEQUENCE [LARGE SCALE GENOMIC DNA]</scope>
    <source>
        <tissue evidence="11">Mixed pool</tissue>
    </source>
</reference>
<dbReference type="AlphaFoldDB" id="A0A1D2MHQ0"/>
<evidence type="ECO:0000256" key="9">
    <source>
        <dbReference type="SAM" id="Phobius"/>
    </source>
</evidence>
<dbReference type="STRING" id="48709.A0A1D2MHQ0"/>
<dbReference type="EMBL" id="LJIJ01001221">
    <property type="protein sequence ID" value="ODM92473.1"/>
    <property type="molecule type" value="Genomic_DNA"/>
</dbReference>
<protein>
    <submittedName>
        <fullName evidence="11">Neural-cadherin</fullName>
    </submittedName>
</protein>
<feature type="domain" description="Cadherin" evidence="10">
    <location>
        <begin position="220"/>
        <end position="261"/>
    </location>
</feature>
<keyword evidence="6 9" id="KW-0472">Membrane</keyword>
<keyword evidence="12" id="KW-1185">Reference proteome</keyword>
<feature type="non-terminal residue" evidence="11">
    <location>
        <position position="409"/>
    </location>
</feature>
<dbReference type="CDD" id="cd11304">
    <property type="entry name" value="Cadherin_repeat"/>
    <property type="match status" value="1"/>
</dbReference>
<evidence type="ECO:0000259" key="10">
    <source>
        <dbReference type="PROSITE" id="PS50268"/>
    </source>
</evidence>
<evidence type="ECO:0000256" key="2">
    <source>
        <dbReference type="ARBA" id="ARBA00022692"/>
    </source>
</evidence>
<dbReference type="InterPro" id="IPR020894">
    <property type="entry name" value="Cadherin_CS"/>
</dbReference>
<dbReference type="Proteomes" id="UP000094527">
    <property type="component" value="Unassembled WGS sequence"/>
</dbReference>
<evidence type="ECO:0000313" key="12">
    <source>
        <dbReference type="Proteomes" id="UP000094527"/>
    </source>
</evidence>
<dbReference type="PANTHER" id="PTHR24026">
    <property type="entry name" value="FAT ATYPICAL CADHERIN-RELATED"/>
    <property type="match status" value="1"/>
</dbReference>
<dbReference type="GO" id="GO:0005886">
    <property type="term" value="C:plasma membrane"/>
    <property type="evidence" value="ECO:0007669"/>
    <property type="project" value="UniProtKB-SubCell"/>
</dbReference>